<dbReference type="PANTHER" id="PTHR23155:SF1052">
    <property type="entry name" value="DISEASE RESISTANCE PROTEIN RPM1"/>
    <property type="match status" value="1"/>
</dbReference>
<accession>M5VYQ2</accession>
<sequence>MGGLGKTTFAKKVFDNLRIYINEKRYAVVFDDVWSINFWECVKLALPDNNDGRKIIITKLARVRLLPLAEKLFLIKCSSFNHYPKISFGNSQEDIQNSVGSSTRARAICYYNSKDVSQWRKLLDSYYDLPYQLRPFFIYFGSYPENRTITCGGLIRQWINEGFIKEQRRKTLEVVALRKNT</sequence>
<name>M5VYQ2_PRUPE</name>
<dbReference type="Proteomes" id="UP000006882">
    <property type="component" value="Chromosome G8"/>
</dbReference>
<dbReference type="HOGENOM" id="CLU_1491474_0_0_1"/>
<dbReference type="InterPro" id="IPR044974">
    <property type="entry name" value="Disease_R_plants"/>
</dbReference>
<dbReference type="OMA" id="QWINEGF"/>
<dbReference type="EMBL" id="CM007658">
    <property type="protein sequence ID" value="ONH91553.1"/>
    <property type="molecule type" value="Genomic_DNA"/>
</dbReference>
<dbReference type="SUPFAM" id="SSF52540">
    <property type="entry name" value="P-loop containing nucleoside triphosphate hydrolases"/>
    <property type="match status" value="1"/>
</dbReference>
<dbReference type="Pfam" id="PF00931">
    <property type="entry name" value="NB-ARC"/>
    <property type="match status" value="1"/>
</dbReference>
<dbReference type="PANTHER" id="PTHR23155">
    <property type="entry name" value="DISEASE RESISTANCE PROTEIN RP"/>
    <property type="match status" value="1"/>
</dbReference>
<reference evidence="1 2" key="1">
    <citation type="journal article" date="2013" name="Nat. Genet.">
        <title>The high-quality draft genome of peach (Prunus persica) identifies unique patterns of genetic diversity, domestication and genome evolution.</title>
        <authorList>
            <consortium name="International Peach Genome Initiative"/>
            <person name="Verde I."/>
            <person name="Abbott A.G."/>
            <person name="Scalabrin S."/>
            <person name="Jung S."/>
            <person name="Shu S."/>
            <person name="Marroni F."/>
            <person name="Zhebentyayeva T."/>
            <person name="Dettori M.T."/>
            <person name="Grimwood J."/>
            <person name="Cattonaro F."/>
            <person name="Zuccolo A."/>
            <person name="Rossini L."/>
            <person name="Jenkins J."/>
            <person name="Vendramin E."/>
            <person name="Meisel L.A."/>
            <person name="Decroocq V."/>
            <person name="Sosinski B."/>
            <person name="Prochnik S."/>
            <person name="Mitros T."/>
            <person name="Policriti A."/>
            <person name="Cipriani G."/>
            <person name="Dondini L."/>
            <person name="Ficklin S."/>
            <person name="Goodstein D.M."/>
            <person name="Xuan P."/>
            <person name="Del Fabbro C."/>
            <person name="Aramini V."/>
            <person name="Copetti D."/>
            <person name="Gonzalez S."/>
            <person name="Horner D.S."/>
            <person name="Falchi R."/>
            <person name="Lucas S."/>
            <person name="Mica E."/>
            <person name="Maldonado J."/>
            <person name="Lazzari B."/>
            <person name="Bielenberg D."/>
            <person name="Pirona R."/>
            <person name="Miculan M."/>
            <person name="Barakat A."/>
            <person name="Testolin R."/>
            <person name="Stella A."/>
            <person name="Tartarini S."/>
            <person name="Tonutti P."/>
            <person name="Arus P."/>
            <person name="Orellana A."/>
            <person name="Wells C."/>
            <person name="Main D."/>
            <person name="Vizzotto G."/>
            <person name="Silva H."/>
            <person name="Salamini F."/>
            <person name="Schmutz J."/>
            <person name="Morgante M."/>
            <person name="Rokhsar D.S."/>
        </authorList>
    </citation>
    <scope>NUCLEOTIDE SEQUENCE [LARGE SCALE GENOMIC DNA]</scope>
    <source>
        <strain evidence="2">cv. Nemared</strain>
    </source>
</reference>
<dbReference type="GO" id="GO:0006952">
    <property type="term" value="P:defense response"/>
    <property type="evidence" value="ECO:0007669"/>
    <property type="project" value="InterPro"/>
</dbReference>
<protein>
    <submittedName>
        <fullName evidence="1">Uncharacterized protein</fullName>
    </submittedName>
</protein>
<gene>
    <name evidence="1" type="ORF">PRUPE_8G122900</name>
</gene>
<dbReference type="STRING" id="3760.M5VYQ2"/>
<dbReference type="GO" id="GO:0043531">
    <property type="term" value="F:ADP binding"/>
    <property type="evidence" value="ECO:0007669"/>
    <property type="project" value="InterPro"/>
</dbReference>
<dbReference type="eggNOG" id="KOG4658">
    <property type="taxonomic scope" value="Eukaryota"/>
</dbReference>
<dbReference type="InterPro" id="IPR027417">
    <property type="entry name" value="P-loop_NTPase"/>
</dbReference>
<keyword evidence="2" id="KW-1185">Reference proteome</keyword>
<dbReference type="Gramene" id="ONH91553">
    <property type="protein sequence ID" value="ONH91553"/>
    <property type="gene ID" value="PRUPE_8G122900"/>
</dbReference>
<proteinExistence type="predicted"/>
<dbReference type="AlphaFoldDB" id="M5VYQ2"/>
<organism evidence="1 2">
    <name type="scientific">Prunus persica</name>
    <name type="common">Peach</name>
    <name type="synonym">Amygdalus persica</name>
    <dbReference type="NCBI Taxonomy" id="3760"/>
    <lineage>
        <taxon>Eukaryota</taxon>
        <taxon>Viridiplantae</taxon>
        <taxon>Streptophyta</taxon>
        <taxon>Embryophyta</taxon>
        <taxon>Tracheophyta</taxon>
        <taxon>Spermatophyta</taxon>
        <taxon>Magnoliopsida</taxon>
        <taxon>eudicotyledons</taxon>
        <taxon>Gunneridae</taxon>
        <taxon>Pentapetalae</taxon>
        <taxon>rosids</taxon>
        <taxon>fabids</taxon>
        <taxon>Rosales</taxon>
        <taxon>Rosaceae</taxon>
        <taxon>Amygdaloideae</taxon>
        <taxon>Amygdaleae</taxon>
        <taxon>Prunus</taxon>
    </lineage>
</organism>
<evidence type="ECO:0000313" key="2">
    <source>
        <dbReference type="Proteomes" id="UP000006882"/>
    </source>
</evidence>
<evidence type="ECO:0000313" key="1">
    <source>
        <dbReference type="EMBL" id="ONH91553.1"/>
    </source>
</evidence>
<dbReference type="InterPro" id="IPR002182">
    <property type="entry name" value="NB-ARC"/>
</dbReference>